<dbReference type="AlphaFoldDB" id="A0A7T0C351"/>
<gene>
    <name evidence="1" type="ORF">G3M78_09915</name>
</gene>
<evidence type="ECO:0000313" key="1">
    <source>
        <dbReference type="EMBL" id="QPJ65691.1"/>
    </source>
</evidence>
<name>A0A7T0C351_9BACT</name>
<sequence>MKPDWPGRIKWIVFACFLLLAALVHRPLLNSIGNFLVVHEAADSSVDVIFTFALSEQVAKRAQSEEIKTIYVLASDYSRSWKALREVNTEQWIKSETQSHGIDSERVRVLTAGFESGPGFGEFLEQVRKDSPFSKAIIFIPYYQGRGYRFYLDHALGDGAKNYFFQPLESDYQKNFESWWLNTAYDNLFLDQYLRLGWYYFNYLLWDPVGRGAS</sequence>
<dbReference type="Proteomes" id="UP000594464">
    <property type="component" value="Chromosome"/>
</dbReference>
<proteinExistence type="predicted"/>
<organism evidence="1 2">
    <name type="scientific">Candidatus Nitrohelix vancouverensis</name>
    <dbReference type="NCBI Taxonomy" id="2705534"/>
    <lineage>
        <taxon>Bacteria</taxon>
        <taxon>Pseudomonadati</taxon>
        <taxon>Nitrospinota/Tectimicrobiota group</taxon>
        <taxon>Nitrospinota</taxon>
        <taxon>Nitrospinia</taxon>
        <taxon>Nitrospinales</taxon>
        <taxon>Nitrospinaceae</taxon>
        <taxon>Candidatus Nitrohelix</taxon>
    </lineage>
</organism>
<dbReference type="KEGG" id="nva:G3M78_09915"/>
<accession>A0A7T0C351</accession>
<reference evidence="2" key="1">
    <citation type="submission" date="2020-02" db="EMBL/GenBank/DDBJ databases">
        <title>Genomic and physiological characterization of two novel Nitrospinaceae genera.</title>
        <authorList>
            <person name="Mueller A.J."/>
            <person name="Jung M.-Y."/>
            <person name="Strachan C.R."/>
            <person name="Herbold C.W."/>
            <person name="Kirkegaard R.H."/>
            <person name="Daims H."/>
        </authorList>
    </citation>
    <scope>NUCLEOTIDE SEQUENCE [LARGE SCALE GENOMIC DNA]</scope>
</reference>
<evidence type="ECO:0000313" key="2">
    <source>
        <dbReference type="Proteomes" id="UP000594464"/>
    </source>
</evidence>
<dbReference type="EMBL" id="CP048620">
    <property type="protein sequence ID" value="QPJ65691.1"/>
    <property type="molecule type" value="Genomic_DNA"/>
</dbReference>
<protein>
    <submittedName>
        <fullName evidence="1">Uncharacterized protein</fullName>
    </submittedName>
</protein>